<accession>A0A9W2ZPJ5</accession>
<feature type="transmembrane region" description="Helical" evidence="9">
    <location>
        <begin position="164"/>
        <end position="188"/>
    </location>
</feature>
<comment type="similarity">
    <text evidence="7">Belongs to the G-protein coupled receptor 1 family.</text>
</comment>
<feature type="transmembrane region" description="Helical" evidence="9">
    <location>
        <begin position="133"/>
        <end position="152"/>
    </location>
</feature>
<sequence length="421" mass="47274">MMFFADNTSLAPFTAMYNASSGGPNATAIPIESSTTSVHDLMYSFTLRLAILYVQIVVGIIGALFLFYYMIRARRRIDHPSPKRLTRVNSLILNLCVADLMVICISCLSQLVWEHLHRHWLAGDVMCRLVKMLQIFSVCASTNMLVVIAVDRHQAITAPLKKQFSVMIMVSIGWGMALLCSTPMLYVFHLRYDHIKNMTVCENIFRSKDISHRQAFLTYAALVNFLIPLIILCVCYIRIFLKIARKASDCRTSKRQSFKPGKIHLTSNTTSATLHSAKLKTLRMTVVIVSCFIVCGLPYFIAEMIMSYGNHNILKPNVYALLGGIAVANSAVNPYIFLLFSVNLKCLRNLKLCPAKTGPNNRQLMYNGSVRSREYSSAAYSRTPMTGVSTESFELSTAGNKGRKPSYNRSISNQRNNRGNK</sequence>
<evidence type="ECO:0000313" key="11">
    <source>
        <dbReference type="Proteomes" id="UP001165740"/>
    </source>
</evidence>
<keyword evidence="6 7" id="KW-0675">Receptor</keyword>
<organism evidence="11 12">
    <name type="scientific">Biomphalaria glabrata</name>
    <name type="common">Bloodfluke planorb</name>
    <name type="synonym">Freshwater snail</name>
    <dbReference type="NCBI Taxonomy" id="6526"/>
    <lineage>
        <taxon>Eukaryota</taxon>
        <taxon>Metazoa</taxon>
        <taxon>Spiralia</taxon>
        <taxon>Lophotrochozoa</taxon>
        <taxon>Mollusca</taxon>
        <taxon>Gastropoda</taxon>
        <taxon>Heterobranchia</taxon>
        <taxon>Euthyneura</taxon>
        <taxon>Panpulmonata</taxon>
        <taxon>Hygrophila</taxon>
        <taxon>Lymnaeoidea</taxon>
        <taxon>Planorbidae</taxon>
        <taxon>Biomphalaria</taxon>
    </lineage>
</organism>
<dbReference type="GO" id="GO:0004930">
    <property type="term" value="F:G protein-coupled receptor activity"/>
    <property type="evidence" value="ECO:0007669"/>
    <property type="project" value="UniProtKB-KW"/>
</dbReference>
<evidence type="ECO:0000256" key="8">
    <source>
        <dbReference type="SAM" id="MobiDB-lite"/>
    </source>
</evidence>
<feature type="region of interest" description="Disordered" evidence="8">
    <location>
        <begin position="391"/>
        <end position="421"/>
    </location>
</feature>
<dbReference type="PANTHER" id="PTHR24241">
    <property type="entry name" value="NEUROPEPTIDE RECEPTOR-RELATED G-PROTEIN COUPLED RECEPTOR"/>
    <property type="match status" value="1"/>
</dbReference>
<evidence type="ECO:0000256" key="3">
    <source>
        <dbReference type="ARBA" id="ARBA00022692"/>
    </source>
</evidence>
<keyword evidence="7" id="KW-0807">Transducer</keyword>
<dbReference type="InterPro" id="IPR000276">
    <property type="entry name" value="GPCR_Rhodpsn"/>
</dbReference>
<proteinExistence type="inferred from homology"/>
<comment type="subcellular location">
    <subcellularLocation>
        <location evidence="1">Cell membrane</location>
        <topology evidence="1">Multi-pass membrane protein</topology>
    </subcellularLocation>
</comment>
<keyword evidence="2" id="KW-1003">Cell membrane</keyword>
<evidence type="ECO:0000313" key="12">
    <source>
        <dbReference type="RefSeq" id="XP_055876850.1"/>
    </source>
</evidence>
<protein>
    <submittedName>
        <fullName evidence="12">Vasopressin V1a receptor-like isoform X1</fullName>
    </submittedName>
</protein>
<dbReference type="SUPFAM" id="SSF81321">
    <property type="entry name" value="Family A G protein-coupled receptor-like"/>
    <property type="match status" value="1"/>
</dbReference>
<dbReference type="GO" id="GO:0032870">
    <property type="term" value="P:cellular response to hormone stimulus"/>
    <property type="evidence" value="ECO:0007669"/>
    <property type="project" value="TreeGrafter"/>
</dbReference>
<feature type="transmembrane region" description="Helical" evidence="9">
    <location>
        <begin position="50"/>
        <end position="71"/>
    </location>
</feature>
<feature type="transmembrane region" description="Helical" evidence="9">
    <location>
        <begin position="91"/>
        <end position="113"/>
    </location>
</feature>
<keyword evidence="5 9" id="KW-0472">Membrane</keyword>
<keyword evidence="11" id="KW-1185">Reference proteome</keyword>
<dbReference type="RefSeq" id="XP_055876850.1">
    <property type="nucleotide sequence ID" value="XM_056020875.1"/>
</dbReference>
<evidence type="ECO:0000259" key="10">
    <source>
        <dbReference type="PROSITE" id="PS50262"/>
    </source>
</evidence>
<dbReference type="Pfam" id="PF00001">
    <property type="entry name" value="7tm_1"/>
    <property type="match status" value="1"/>
</dbReference>
<dbReference type="GO" id="GO:0042277">
    <property type="term" value="F:peptide binding"/>
    <property type="evidence" value="ECO:0007669"/>
    <property type="project" value="TreeGrafter"/>
</dbReference>
<feature type="compositionally biased region" description="Polar residues" evidence="8">
    <location>
        <begin position="407"/>
        <end position="421"/>
    </location>
</feature>
<dbReference type="InterPro" id="IPR017452">
    <property type="entry name" value="GPCR_Rhodpsn_7TM"/>
</dbReference>
<keyword evidence="7" id="KW-0297">G-protein coupled receptor</keyword>
<feature type="transmembrane region" description="Helical" evidence="9">
    <location>
        <begin position="318"/>
        <end position="342"/>
    </location>
</feature>
<feature type="transmembrane region" description="Helical" evidence="9">
    <location>
        <begin position="284"/>
        <end position="306"/>
    </location>
</feature>
<evidence type="ECO:0000256" key="7">
    <source>
        <dbReference type="RuleBase" id="RU000688"/>
    </source>
</evidence>
<feature type="transmembrane region" description="Helical" evidence="9">
    <location>
        <begin position="216"/>
        <end position="241"/>
    </location>
</feature>
<dbReference type="AlphaFoldDB" id="A0A9W2ZPJ5"/>
<evidence type="ECO:0000256" key="4">
    <source>
        <dbReference type="ARBA" id="ARBA00022989"/>
    </source>
</evidence>
<dbReference type="OrthoDB" id="5987909at2759"/>
<dbReference type="GO" id="GO:0005886">
    <property type="term" value="C:plasma membrane"/>
    <property type="evidence" value="ECO:0007669"/>
    <property type="project" value="UniProtKB-SubCell"/>
</dbReference>
<dbReference type="Gene3D" id="1.20.1070.10">
    <property type="entry name" value="Rhodopsin 7-helix transmembrane proteins"/>
    <property type="match status" value="1"/>
</dbReference>
<dbReference type="Proteomes" id="UP001165740">
    <property type="component" value="Chromosome 1"/>
</dbReference>
<evidence type="ECO:0000256" key="6">
    <source>
        <dbReference type="ARBA" id="ARBA00023170"/>
    </source>
</evidence>
<dbReference type="OMA" id="CRDIFAP"/>
<keyword evidence="3 7" id="KW-0812">Transmembrane</keyword>
<feature type="domain" description="G-protein coupled receptors family 1 profile" evidence="10">
    <location>
        <begin position="62"/>
        <end position="337"/>
    </location>
</feature>
<gene>
    <name evidence="12" type="primary">LOC106065386</name>
</gene>
<dbReference type="PROSITE" id="PS00237">
    <property type="entry name" value="G_PROTEIN_RECEP_F1_1"/>
    <property type="match status" value="1"/>
</dbReference>
<dbReference type="PROSITE" id="PS50262">
    <property type="entry name" value="G_PROTEIN_RECEP_F1_2"/>
    <property type="match status" value="1"/>
</dbReference>
<dbReference type="GeneID" id="106065386"/>
<keyword evidence="4 9" id="KW-1133">Transmembrane helix</keyword>
<evidence type="ECO:0000256" key="5">
    <source>
        <dbReference type="ARBA" id="ARBA00023136"/>
    </source>
</evidence>
<evidence type="ECO:0000256" key="9">
    <source>
        <dbReference type="SAM" id="Phobius"/>
    </source>
</evidence>
<reference evidence="12" key="1">
    <citation type="submission" date="2025-08" db="UniProtKB">
        <authorList>
            <consortium name="RefSeq"/>
        </authorList>
    </citation>
    <scope>IDENTIFICATION</scope>
</reference>
<name>A0A9W2ZPJ5_BIOGL</name>
<evidence type="ECO:0000256" key="1">
    <source>
        <dbReference type="ARBA" id="ARBA00004651"/>
    </source>
</evidence>
<dbReference type="PANTHER" id="PTHR24241:SF83">
    <property type="entry name" value="G-PROTEIN COUPLED RECEPTOR 150-RELATED"/>
    <property type="match status" value="1"/>
</dbReference>
<evidence type="ECO:0000256" key="2">
    <source>
        <dbReference type="ARBA" id="ARBA00022475"/>
    </source>
</evidence>
<dbReference type="PRINTS" id="PR00237">
    <property type="entry name" value="GPCRRHODOPSN"/>
</dbReference>